<dbReference type="HOGENOM" id="CLU_067338_2_0_9"/>
<sequence>MRRLRSKRRKNRALVVAIAILLTLLLSYIIFMNRLLPVVETMAVNRARNICTDTINQAAGKVIKDNNITYDMLMELEKDSSGNITAVKANTLKIDELKYKISNEVIKELNEADTSSLSIPLGTVIGGQLFHGLGPKIRVNIERIGSAETKIINEFSSAGINQTRQQVLLEVDASITVLVSTSHITTNVKSNYTIADTVIVGNVPDSYTVVDDSSGKSNSDKIFIYGNKGSK</sequence>
<reference evidence="3" key="1">
    <citation type="submission" date="2014-07" db="EMBL/GenBank/DDBJ databases">
        <authorList>
            <person name="Wibberg D."/>
        </authorList>
    </citation>
    <scope>NUCLEOTIDE SEQUENCE [LARGE SCALE GENOMIC DNA]</scope>
    <source>
        <strain evidence="3">DG5</strain>
    </source>
</reference>
<organism evidence="2 3">
    <name type="scientific">[Clostridium] cellulosi</name>
    <dbReference type="NCBI Taxonomy" id="29343"/>
    <lineage>
        <taxon>Bacteria</taxon>
        <taxon>Bacillati</taxon>
        <taxon>Bacillota</taxon>
        <taxon>Clostridia</taxon>
        <taxon>Eubacteriales</taxon>
        <taxon>Oscillospiraceae</taxon>
        <taxon>Oscillospiraceae incertae sedis</taxon>
    </lineage>
</organism>
<gene>
    <name evidence="2" type="ORF">CCDG5_1161</name>
</gene>
<dbReference type="InterPro" id="IPR014197">
    <property type="entry name" value="Sporulation_prot_YunB"/>
</dbReference>
<keyword evidence="1" id="KW-0472">Membrane</keyword>
<dbReference type="Proteomes" id="UP000032431">
    <property type="component" value="Chromosome I"/>
</dbReference>
<proteinExistence type="predicted"/>
<keyword evidence="1" id="KW-1133">Transmembrane helix</keyword>
<accession>A0A078KP85</accession>
<dbReference type="PIRSF" id="PIRSF021383">
    <property type="entry name" value="YunB"/>
    <property type="match status" value="1"/>
</dbReference>
<dbReference type="EMBL" id="LM995447">
    <property type="protein sequence ID" value="CDZ24278.1"/>
    <property type="molecule type" value="Genomic_DNA"/>
</dbReference>
<dbReference type="PATRIC" id="fig|29343.3.peg.1220"/>
<dbReference type="NCBIfam" id="TIGR02832">
    <property type="entry name" value="spo_yunB"/>
    <property type="match status" value="1"/>
</dbReference>
<keyword evidence="3" id="KW-1185">Reference proteome</keyword>
<dbReference type="Pfam" id="PF09560">
    <property type="entry name" value="Spore_YunB"/>
    <property type="match status" value="1"/>
</dbReference>
<dbReference type="OrthoDB" id="1649278at2"/>
<dbReference type="STRING" id="29343.CCDG5_1161"/>
<keyword evidence="1" id="KW-0812">Transmembrane</keyword>
<dbReference type="AlphaFoldDB" id="A0A078KP85"/>
<name>A0A078KP85_9FIRM</name>
<evidence type="ECO:0000313" key="3">
    <source>
        <dbReference type="Proteomes" id="UP000032431"/>
    </source>
</evidence>
<evidence type="ECO:0000256" key="1">
    <source>
        <dbReference type="SAM" id="Phobius"/>
    </source>
</evidence>
<protein>
    <submittedName>
        <fullName evidence="2">Putative secreted protein</fullName>
    </submittedName>
</protein>
<feature type="transmembrane region" description="Helical" evidence="1">
    <location>
        <begin position="12"/>
        <end position="31"/>
    </location>
</feature>
<dbReference type="KEGG" id="ccel:CCDG5_1161"/>
<evidence type="ECO:0000313" key="2">
    <source>
        <dbReference type="EMBL" id="CDZ24278.1"/>
    </source>
</evidence>